<dbReference type="InterPro" id="IPR029069">
    <property type="entry name" value="HotDog_dom_sf"/>
</dbReference>
<reference evidence="2" key="1">
    <citation type="submission" date="2016-07" db="EMBL/GenBank/DDBJ databases">
        <authorList>
            <person name="Florea S."/>
            <person name="Webb J.S."/>
            <person name="Jaromczyk J."/>
            <person name="Schardl C.L."/>
        </authorList>
    </citation>
    <scope>NUCLEOTIDE SEQUENCE [LARGE SCALE GENOMIC DNA]</scope>
    <source>
        <strain evidence="2">CDC-D5610</strain>
    </source>
</reference>
<dbReference type="Gene3D" id="3.10.129.10">
    <property type="entry name" value="Hotdog Thioesterase"/>
    <property type="match status" value="1"/>
</dbReference>
<proteinExistence type="predicted"/>
<dbReference type="SUPFAM" id="SSF54637">
    <property type="entry name" value="Thioesterase/thiol ester dehydrase-isomerase"/>
    <property type="match status" value="1"/>
</dbReference>
<dbReference type="RefSeq" id="WP_094090066.1">
    <property type="nucleotide sequence ID" value="NZ_CP016397.1"/>
</dbReference>
<keyword evidence="2" id="KW-1185">Reference proteome</keyword>
<dbReference type="AlphaFoldDB" id="A0A222NZC3"/>
<name>A0A222NZC3_9GAMM</name>
<dbReference type="Proteomes" id="UP000201728">
    <property type="component" value="Chromosome"/>
</dbReference>
<evidence type="ECO:0008006" key="3">
    <source>
        <dbReference type="Google" id="ProtNLM"/>
    </source>
</evidence>
<protein>
    <recommendedName>
        <fullName evidence="3">Thioesterase (YiiD_Cterm)</fullName>
    </recommendedName>
</protein>
<dbReference type="OrthoDB" id="9813017at2"/>
<accession>A0A222NZC3</accession>
<evidence type="ECO:0000313" key="1">
    <source>
        <dbReference type="EMBL" id="ASQ44950.1"/>
    </source>
</evidence>
<sequence length="157" mass="17353">MDFSASDLKKYLLENLEKNSPLIAFCQPKIDFITEKACQVRLPLNEHTKSHIGSMGFGALAVGADLTGGLLAWFHIQAMTNNFDFCFAAAEIKFLKKPTSEVIFCCRDGELISAGLQSLQAKQKINIPLNIIATTESALFEKRVAIFNLNLSIKNRG</sequence>
<gene>
    <name evidence="1" type="ORF">clem_01935</name>
</gene>
<evidence type="ECO:0000313" key="2">
    <source>
        <dbReference type="Proteomes" id="UP000201728"/>
    </source>
</evidence>
<organism evidence="1 2">
    <name type="scientific">Legionella clemsonensis</name>
    <dbReference type="NCBI Taxonomy" id="1867846"/>
    <lineage>
        <taxon>Bacteria</taxon>
        <taxon>Pseudomonadati</taxon>
        <taxon>Pseudomonadota</taxon>
        <taxon>Gammaproteobacteria</taxon>
        <taxon>Legionellales</taxon>
        <taxon>Legionellaceae</taxon>
        <taxon>Legionella</taxon>
    </lineage>
</organism>
<dbReference type="EMBL" id="CP016397">
    <property type="protein sequence ID" value="ASQ44950.1"/>
    <property type="molecule type" value="Genomic_DNA"/>
</dbReference>
<dbReference type="KEGG" id="lcd:clem_01935"/>